<dbReference type="GO" id="GO:0005774">
    <property type="term" value="C:vacuolar membrane"/>
    <property type="evidence" value="ECO:0007669"/>
    <property type="project" value="UniProtKB-SubCell"/>
</dbReference>
<dbReference type="HOGENOM" id="CLU_021922_0_0_1"/>
<dbReference type="InterPro" id="IPR056603">
    <property type="entry name" value="HTH_NPRL3"/>
</dbReference>
<keyword evidence="7" id="KW-1185">Reference proteome</keyword>
<keyword evidence="2 4" id="KW-0732">Signal</keyword>
<proteinExistence type="inferred from homology"/>
<feature type="region of interest" description="Disordered" evidence="3">
    <location>
        <begin position="91"/>
        <end position="116"/>
    </location>
</feature>
<dbReference type="Proteomes" id="UP000016930">
    <property type="component" value="Unassembled WGS sequence"/>
</dbReference>
<dbReference type="InterPro" id="IPR005365">
    <property type="entry name" value="Npr3"/>
</dbReference>
<evidence type="ECO:0000256" key="1">
    <source>
        <dbReference type="ARBA" id="ARBA00010546"/>
    </source>
</evidence>
<dbReference type="GO" id="GO:0038202">
    <property type="term" value="P:TORC1 signaling"/>
    <property type="evidence" value="ECO:0007669"/>
    <property type="project" value="TreeGrafter"/>
</dbReference>
<comment type="subcellular location">
    <subcellularLocation>
        <location evidence="2">Vacuole membrane</location>
        <topology evidence="2">Peripheral membrane protein</topology>
    </subcellularLocation>
</comment>
<dbReference type="AlphaFoldDB" id="M2QP57"/>
<comment type="similarity">
    <text evidence="1 2">Belongs to the NPR3 family.</text>
</comment>
<dbReference type="PANTHER" id="PTHR13153:SF5">
    <property type="entry name" value="GATOR COMPLEX PROTEIN NPRL3"/>
    <property type="match status" value="1"/>
</dbReference>
<keyword evidence="2" id="KW-0469">Meiosis</keyword>
<feature type="domain" description="GATOR1 complex protein NPRL3 C-terminal HTH" evidence="5">
    <location>
        <begin position="694"/>
        <end position="753"/>
    </location>
</feature>
<gene>
    <name evidence="6" type="ORF">CERSUDRAFT_67555</name>
</gene>
<feature type="region of interest" description="Disordered" evidence="3">
    <location>
        <begin position="618"/>
        <end position="669"/>
    </location>
</feature>
<feature type="region of interest" description="Disordered" evidence="3">
    <location>
        <begin position="22"/>
        <end position="77"/>
    </location>
</feature>
<feature type="region of interest" description="Disordered" evidence="3">
    <location>
        <begin position="185"/>
        <end position="211"/>
    </location>
</feature>
<dbReference type="GO" id="GO:0051321">
    <property type="term" value="P:meiotic cell cycle"/>
    <property type="evidence" value="ECO:0007669"/>
    <property type="project" value="UniProtKB-UniRule"/>
</dbReference>
<protein>
    <recommendedName>
        <fullName evidence="2">Nitrogen permease regulator 3</fullName>
    </recommendedName>
    <alternativeName>
        <fullName evidence="2">Required for meiotic nuclear division protein 11</fullName>
    </alternativeName>
</protein>
<evidence type="ECO:0000256" key="2">
    <source>
        <dbReference type="RuleBase" id="RU368069"/>
    </source>
</evidence>
<dbReference type="GO" id="GO:1904262">
    <property type="term" value="P:negative regulation of TORC1 signaling"/>
    <property type="evidence" value="ECO:0007669"/>
    <property type="project" value="TreeGrafter"/>
</dbReference>
<dbReference type="Pfam" id="PF24064">
    <property type="entry name" value="HTH_NPRL3"/>
    <property type="match status" value="1"/>
</dbReference>
<dbReference type="GO" id="GO:0034198">
    <property type="term" value="P:cellular response to amino acid starvation"/>
    <property type="evidence" value="ECO:0007669"/>
    <property type="project" value="TreeGrafter"/>
</dbReference>
<dbReference type="Pfam" id="PF03666">
    <property type="entry name" value="NPR3"/>
    <property type="match status" value="2"/>
</dbReference>
<feature type="signal peptide" evidence="4">
    <location>
        <begin position="1"/>
        <end position="17"/>
    </location>
</feature>
<evidence type="ECO:0000313" key="6">
    <source>
        <dbReference type="EMBL" id="EMD33925.1"/>
    </source>
</evidence>
<feature type="compositionally biased region" description="Low complexity" evidence="3">
    <location>
        <begin position="96"/>
        <end position="111"/>
    </location>
</feature>
<organism evidence="6 7">
    <name type="scientific">Ceriporiopsis subvermispora (strain B)</name>
    <name type="common">White-rot fungus</name>
    <name type="synonym">Gelatoporia subvermispora</name>
    <dbReference type="NCBI Taxonomy" id="914234"/>
    <lineage>
        <taxon>Eukaryota</taxon>
        <taxon>Fungi</taxon>
        <taxon>Dikarya</taxon>
        <taxon>Basidiomycota</taxon>
        <taxon>Agaricomycotina</taxon>
        <taxon>Agaricomycetes</taxon>
        <taxon>Polyporales</taxon>
        <taxon>Gelatoporiaceae</taxon>
        <taxon>Gelatoporia</taxon>
    </lineage>
</organism>
<comment type="function">
    <text evidence="2">Mediates inactivation of the TORC1 complex in response to amino acid starvation. Required for meiotic nuclear division.</text>
</comment>
<dbReference type="EMBL" id="KB445804">
    <property type="protein sequence ID" value="EMD33925.1"/>
    <property type="molecule type" value="Genomic_DNA"/>
</dbReference>
<evidence type="ECO:0000313" key="7">
    <source>
        <dbReference type="Proteomes" id="UP000016930"/>
    </source>
</evidence>
<sequence length="760" mass="85825">MSETLLAVLLVTSSAKGSSLVYQWPRSPKPQSRLSRPLPTHDVTCAQGDNPWRSANISGVPTSDDGGSCPGYDPEDEEDYIWQRPHTQRARSLSFSKSRSVPASRRASPSKGVDDAYTLDGARERAEEDAYECVLGYSVDTLAGMLCPTRAMCHQKFELVVDDLAFIGHPVCADADGGWRFSERARQPARGRGAKKGDTPQMEEKALEPGHPPPELQTFHFVLVLDLPDPSSSSAGNLSKYFDTIYEQIAFTVTAVLYQEQVMHNFVEEEAEALGALKEDFVRKGKSFEEYITDALQASPLALAMKTLYDAIKANSVARITIRDLPLELQLPPHLDSLLHVDEDADADIADQEDEYGAPNTWGRDISFAWRLPALTPWKALLKLDEEEELAYELYMKVKAPELPEEDRALAEQLIRFLNLANATISLTDVASFLDWDLESQVYPIVRWLVLHRRAKLVDVVHPRLKTIFAVPQKLPPDWLEEFTPEFDRTFGQSNVPSLPRLLSTISTSTHSKGANHFFATVVGSKELIDLYSDVVIWLLKRDLLITLHLRIRIVATEDLKERVRTHLEEARARRRRARARSHVHHDDDILDATGLNGTTGDFDEGLGLETVSESSPVANWLSMSPKSARRQSRQLPDSEKKNDSRGSFSTRRREHAHAHENVDVDAEELTSSGEEEFNNYYASVIADPARAKPLERRWLAAMSEGKDPDIARRFEKINQYFDGKCTDDEILFRADITRKELREVLHHYEEYLLTFLHPS</sequence>
<dbReference type="STRING" id="914234.M2QP57"/>
<accession>M2QP57</accession>
<name>M2QP57_CERS8</name>
<evidence type="ECO:0000256" key="4">
    <source>
        <dbReference type="SAM" id="SignalP"/>
    </source>
</evidence>
<dbReference type="GO" id="GO:0010508">
    <property type="term" value="P:positive regulation of autophagy"/>
    <property type="evidence" value="ECO:0007669"/>
    <property type="project" value="TreeGrafter"/>
</dbReference>
<dbReference type="PANTHER" id="PTHR13153">
    <property type="entry name" value="CGTHBA PROTEIN -14 GENE PROTEIN"/>
    <property type="match status" value="1"/>
</dbReference>
<dbReference type="OrthoDB" id="18648at2759"/>
<feature type="compositionally biased region" description="Basic and acidic residues" evidence="3">
    <location>
        <begin position="195"/>
        <end position="208"/>
    </location>
</feature>
<evidence type="ECO:0000259" key="5">
    <source>
        <dbReference type="Pfam" id="PF24064"/>
    </source>
</evidence>
<dbReference type="GO" id="GO:1990130">
    <property type="term" value="C:GATOR1 complex"/>
    <property type="evidence" value="ECO:0007669"/>
    <property type="project" value="TreeGrafter"/>
</dbReference>
<feature type="chain" id="PRO_5004024148" description="Nitrogen permease regulator 3" evidence="4">
    <location>
        <begin position="18"/>
        <end position="760"/>
    </location>
</feature>
<evidence type="ECO:0000256" key="3">
    <source>
        <dbReference type="SAM" id="MobiDB-lite"/>
    </source>
</evidence>
<reference evidence="6 7" key="1">
    <citation type="journal article" date="2012" name="Proc. Natl. Acad. Sci. U.S.A.">
        <title>Comparative genomics of Ceriporiopsis subvermispora and Phanerochaete chrysosporium provide insight into selective ligninolysis.</title>
        <authorList>
            <person name="Fernandez-Fueyo E."/>
            <person name="Ruiz-Duenas F.J."/>
            <person name="Ferreira P."/>
            <person name="Floudas D."/>
            <person name="Hibbett D.S."/>
            <person name="Canessa P."/>
            <person name="Larrondo L.F."/>
            <person name="James T.Y."/>
            <person name="Seelenfreund D."/>
            <person name="Lobos S."/>
            <person name="Polanco R."/>
            <person name="Tello M."/>
            <person name="Honda Y."/>
            <person name="Watanabe T."/>
            <person name="Watanabe T."/>
            <person name="Ryu J.S."/>
            <person name="Kubicek C.P."/>
            <person name="Schmoll M."/>
            <person name="Gaskell J."/>
            <person name="Hammel K.E."/>
            <person name="St John F.J."/>
            <person name="Vanden Wymelenberg A."/>
            <person name="Sabat G."/>
            <person name="Splinter BonDurant S."/>
            <person name="Syed K."/>
            <person name="Yadav J.S."/>
            <person name="Doddapaneni H."/>
            <person name="Subramanian V."/>
            <person name="Lavin J.L."/>
            <person name="Oguiza J.A."/>
            <person name="Perez G."/>
            <person name="Pisabarro A.G."/>
            <person name="Ramirez L."/>
            <person name="Santoyo F."/>
            <person name="Master E."/>
            <person name="Coutinho P.M."/>
            <person name="Henrissat B."/>
            <person name="Lombard V."/>
            <person name="Magnuson J.K."/>
            <person name="Kuees U."/>
            <person name="Hori C."/>
            <person name="Igarashi K."/>
            <person name="Samejima M."/>
            <person name="Held B.W."/>
            <person name="Barry K.W."/>
            <person name="LaButti K.M."/>
            <person name="Lapidus A."/>
            <person name="Lindquist E.A."/>
            <person name="Lucas S.M."/>
            <person name="Riley R."/>
            <person name="Salamov A.A."/>
            <person name="Hoffmeister D."/>
            <person name="Schwenk D."/>
            <person name="Hadar Y."/>
            <person name="Yarden O."/>
            <person name="de Vries R.P."/>
            <person name="Wiebenga A."/>
            <person name="Stenlid J."/>
            <person name="Eastwood D."/>
            <person name="Grigoriev I.V."/>
            <person name="Berka R.M."/>
            <person name="Blanchette R.A."/>
            <person name="Kersten P."/>
            <person name="Martinez A.T."/>
            <person name="Vicuna R."/>
            <person name="Cullen D."/>
        </authorList>
    </citation>
    <scope>NUCLEOTIDE SEQUENCE [LARGE SCALE GENOMIC DNA]</scope>
    <source>
        <strain evidence="6 7">B</strain>
    </source>
</reference>